<sequence>MNISYQAANNRKKISRTNLLTTRQEVHHDDGLDAEQLYARGYEAWQKKDYVAALTDFTWLTQHYPGERRFHLAMAGALQMQGEYLKALTCYDHAQALDICDPAPLCEMAVCLQALGRKADAREVLQTVIEISYVDPAYTTIREKANRLLAKI</sequence>
<dbReference type="EMBL" id="CP021659">
    <property type="protein sequence ID" value="AWK13989.1"/>
    <property type="molecule type" value="Genomic_DNA"/>
</dbReference>
<organism evidence="1 2">
    <name type="scientific">Candidatus Fukatsuia symbiotica</name>
    <dbReference type="NCBI Taxonomy" id="1878942"/>
    <lineage>
        <taxon>Bacteria</taxon>
        <taxon>Pseudomonadati</taxon>
        <taxon>Pseudomonadota</taxon>
        <taxon>Gammaproteobacteria</taxon>
        <taxon>Enterobacterales</taxon>
        <taxon>Yersiniaceae</taxon>
        <taxon>Candidatus Fukatsuia</taxon>
    </lineage>
</organism>
<dbReference type="SUPFAM" id="SSF48452">
    <property type="entry name" value="TPR-like"/>
    <property type="match status" value="1"/>
</dbReference>
<name>A0A2U8I4E4_9GAMM</name>
<keyword evidence="2" id="KW-1185">Reference proteome</keyword>
<gene>
    <name evidence="1" type="ORF">CCS41_05035</name>
</gene>
<dbReference type="AlphaFoldDB" id="A0A2U8I4E4"/>
<dbReference type="Gene3D" id="1.25.40.10">
    <property type="entry name" value="Tetratricopeptide repeat domain"/>
    <property type="match status" value="1"/>
</dbReference>
<protein>
    <submittedName>
        <fullName evidence="1">CesD/SycD/LcrH family type III secretion system chaperone</fullName>
    </submittedName>
</protein>
<dbReference type="InterPro" id="IPR019734">
    <property type="entry name" value="TPR_rpt"/>
</dbReference>
<dbReference type="Proteomes" id="UP000261875">
    <property type="component" value="Chromosome"/>
</dbReference>
<evidence type="ECO:0000313" key="2">
    <source>
        <dbReference type="Proteomes" id="UP000261875"/>
    </source>
</evidence>
<evidence type="ECO:0000313" key="1">
    <source>
        <dbReference type="EMBL" id="AWK13989.1"/>
    </source>
</evidence>
<dbReference type="STRING" id="1878942.GCA_900128755_01220"/>
<dbReference type="InterPro" id="IPR005415">
    <property type="entry name" value="T3SS_Ca_resp_chp_LcrH/SycD"/>
</dbReference>
<proteinExistence type="predicted"/>
<reference evidence="1 2" key="1">
    <citation type="submission" date="2017-05" db="EMBL/GenBank/DDBJ databases">
        <title>Genome sequence of Candidatus Fukatsuia symbiotica and Candidatus Hamiltonella defensa from Acyrthosiphon pisum strain 5D.</title>
        <authorList>
            <person name="Patel V.A."/>
            <person name="Chevignon G."/>
            <person name="Russell J.A."/>
            <person name="Oliver K.M."/>
        </authorList>
    </citation>
    <scope>NUCLEOTIDE SEQUENCE [LARGE SCALE GENOMIC DNA]</scope>
    <source>
        <strain evidence="1 2">5D</strain>
    </source>
</reference>
<dbReference type="NCBIfam" id="TIGR02552">
    <property type="entry name" value="LcrH_SycD"/>
    <property type="match status" value="1"/>
</dbReference>
<accession>A0A2U8I4E4</accession>
<dbReference type="InterPro" id="IPR011990">
    <property type="entry name" value="TPR-like_helical_dom_sf"/>
</dbReference>
<dbReference type="RefSeq" id="WP_083429597.1">
    <property type="nucleotide sequence ID" value="NZ_CP021659.1"/>
</dbReference>
<dbReference type="KEGG" id="fsm:CCS41_05035"/>
<dbReference type="SMART" id="SM00028">
    <property type="entry name" value="TPR"/>
    <property type="match status" value="3"/>
</dbReference>
<dbReference type="OrthoDB" id="6480383at2"/>